<evidence type="ECO:0000313" key="2">
    <source>
        <dbReference type="Ensembl" id="ENSSDUP00000013794.1"/>
    </source>
</evidence>
<keyword evidence="1" id="KW-0812">Transmembrane</keyword>
<dbReference type="Proteomes" id="UP000261420">
    <property type="component" value="Unplaced"/>
</dbReference>
<sequence length="208" mass="23033">VHALDDVTAVVEDAANVLGVNGAGEVRITVMFPITARCKLVPDEELGLGHSGYLYRTINRDLVVVVFWEIILQFRFSSQNLVTNQSGLSKPVGGVVLSDHHVVAAAGCNEDDGPLDPLPALVPLSSYIKHTDRQRTLLRVDVYCLLCVFLLLSTVDQLIFIGAFETRLHAVIFPQLLSMFKELLTDRQTERQTVSPLHSADFTRTNTY</sequence>
<reference evidence="2" key="1">
    <citation type="submission" date="2025-08" db="UniProtKB">
        <authorList>
            <consortium name="Ensembl"/>
        </authorList>
    </citation>
    <scope>IDENTIFICATION</scope>
</reference>
<dbReference type="Ensembl" id="ENSSDUT00000014050.1">
    <property type="protein sequence ID" value="ENSSDUP00000013794.1"/>
    <property type="gene ID" value="ENSSDUG00000010019.1"/>
</dbReference>
<keyword evidence="1" id="KW-0472">Membrane</keyword>
<name>A0A3B4U5C1_SERDU</name>
<keyword evidence="1" id="KW-1133">Transmembrane helix</keyword>
<keyword evidence="3" id="KW-1185">Reference proteome</keyword>
<proteinExistence type="predicted"/>
<evidence type="ECO:0000256" key="1">
    <source>
        <dbReference type="SAM" id="Phobius"/>
    </source>
</evidence>
<dbReference type="GeneTree" id="ENSGT00940000177091"/>
<accession>A0A3B4U5C1</accession>
<evidence type="ECO:0000313" key="3">
    <source>
        <dbReference type="Proteomes" id="UP000261420"/>
    </source>
</evidence>
<dbReference type="AlphaFoldDB" id="A0A3B4U5C1"/>
<feature type="transmembrane region" description="Helical" evidence="1">
    <location>
        <begin position="142"/>
        <end position="164"/>
    </location>
</feature>
<dbReference type="OMA" id="HHAQNVV"/>
<protein>
    <submittedName>
        <fullName evidence="2">Uncharacterized protein</fullName>
    </submittedName>
</protein>
<reference evidence="2" key="2">
    <citation type="submission" date="2025-09" db="UniProtKB">
        <authorList>
            <consortium name="Ensembl"/>
        </authorList>
    </citation>
    <scope>IDENTIFICATION</scope>
</reference>
<organism evidence="2 3">
    <name type="scientific">Seriola dumerili</name>
    <name type="common">Greater amberjack</name>
    <name type="synonym">Caranx dumerili</name>
    <dbReference type="NCBI Taxonomy" id="41447"/>
    <lineage>
        <taxon>Eukaryota</taxon>
        <taxon>Metazoa</taxon>
        <taxon>Chordata</taxon>
        <taxon>Craniata</taxon>
        <taxon>Vertebrata</taxon>
        <taxon>Euteleostomi</taxon>
        <taxon>Actinopterygii</taxon>
        <taxon>Neopterygii</taxon>
        <taxon>Teleostei</taxon>
        <taxon>Neoteleostei</taxon>
        <taxon>Acanthomorphata</taxon>
        <taxon>Carangaria</taxon>
        <taxon>Carangiformes</taxon>
        <taxon>Carangidae</taxon>
        <taxon>Seriola</taxon>
    </lineage>
</organism>